<feature type="coiled-coil region" evidence="2">
    <location>
        <begin position="100"/>
        <end position="165"/>
    </location>
</feature>
<evidence type="ECO:0000256" key="3">
    <source>
        <dbReference type="SAM" id="SignalP"/>
    </source>
</evidence>
<evidence type="ECO:0000313" key="7">
    <source>
        <dbReference type="Proteomes" id="UP000050416"/>
    </source>
</evidence>
<dbReference type="GO" id="GO:1990281">
    <property type="term" value="C:efflux pump complex"/>
    <property type="evidence" value="ECO:0007669"/>
    <property type="project" value="TreeGrafter"/>
</dbReference>
<evidence type="ECO:0000313" key="6">
    <source>
        <dbReference type="EMBL" id="KPQ30632.1"/>
    </source>
</evidence>
<sequence length="355" mass="38829">MQRVCSWVMVILIGAMSPGAFAQDRPSVRLEAVAEQAVVQEASLNGTVNPLRSSRISASVAGLLKTLHVDVGDRVVAGDLLAELDHELVDWQGRAAGAEVEEARARLAEADRRLQEARSVGAGRNIAATEVSARESEVAAATASLARLEAERQQINVQVDRHRLVAPFDGVVSHRSLDLGEWVTPGTELLRLVDTDDLALDFQVPQDYFAQLNDDSELWISHHNDQIEADIVTLVPVNDAQSRTFLLRADRPRNLPVLPGMAVRATLRITTGERGLTVSRDAINRYPEGRVTVWIAEPEDDDTFTVSEKRVWPGASFSGRVEITRGLDGGEQVVVRGNENLSEGVTVRIAERESN</sequence>
<dbReference type="Gene3D" id="2.40.420.20">
    <property type="match status" value="1"/>
</dbReference>
<feature type="chain" id="PRO_5006148383" evidence="3">
    <location>
        <begin position="23"/>
        <end position="355"/>
    </location>
</feature>
<dbReference type="NCBIfam" id="TIGR01730">
    <property type="entry name" value="RND_mfp"/>
    <property type="match status" value="1"/>
</dbReference>
<gene>
    <name evidence="6" type="ORF">HLUCCX14_00760</name>
</gene>
<dbReference type="Proteomes" id="UP000050416">
    <property type="component" value="Unassembled WGS sequence"/>
</dbReference>
<feature type="domain" description="CzcB-like barrel-sandwich hybrid" evidence="5">
    <location>
        <begin position="54"/>
        <end position="194"/>
    </location>
</feature>
<organism evidence="6 7">
    <name type="scientific">Marinobacter excellens HL-55</name>
    <dbReference type="NCBI Taxonomy" id="1305731"/>
    <lineage>
        <taxon>Bacteria</taxon>
        <taxon>Pseudomonadati</taxon>
        <taxon>Pseudomonadota</taxon>
        <taxon>Gammaproteobacteria</taxon>
        <taxon>Pseudomonadales</taxon>
        <taxon>Marinobacteraceae</taxon>
        <taxon>Marinobacter</taxon>
    </lineage>
</organism>
<feature type="signal peptide" evidence="3">
    <location>
        <begin position="1"/>
        <end position="22"/>
    </location>
</feature>
<dbReference type="InterPro" id="IPR058647">
    <property type="entry name" value="BSH_CzcB-like"/>
</dbReference>
<evidence type="ECO:0000259" key="5">
    <source>
        <dbReference type="Pfam" id="PF25973"/>
    </source>
</evidence>
<comment type="similarity">
    <text evidence="1">Belongs to the membrane fusion protein (MFP) (TC 8.A.1) family.</text>
</comment>
<reference evidence="6 7" key="1">
    <citation type="submission" date="2015-09" db="EMBL/GenBank/DDBJ databases">
        <title>Identification and resolution of microdiversity through metagenomic sequencing of parallel consortia.</title>
        <authorList>
            <person name="Nelson W.C."/>
            <person name="Romine M.F."/>
            <person name="Lindemann S.R."/>
        </authorList>
    </citation>
    <scope>NUCLEOTIDE SEQUENCE [LARGE SCALE GENOMIC DNA]</scope>
    <source>
        <strain evidence="6">HL-55</strain>
    </source>
</reference>
<dbReference type="Gene3D" id="2.40.50.100">
    <property type="match status" value="1"/>
</dbReference>
<name>A0A0P8BAS7_9GAMM</name>
<dbReference type="InterPro" id="IPR058627">
    <property type="entry name" value="MdtA-like_C"/>
</dbReference>
<dbReference type="PANTHER" id="PTHR30469">
    <property type="entry name" value="MULTIDRUG RESISTANCE PROTEIN MDTA"/>
    <property type="match status" value="1"/>
</dbReference>
<feature type="domain" description="Multidrug resistance protein MdtA-like C-terminal permuted SH3" evidence="4">
    <location>
        <begin position="280"/>
        <end position="337"/>
    </location>
</feature>
<evidence type="ECO:0000259" key="4">
    <source>
        <dbReference type="Pfam" id="PF25967"/>
    </source>
</evidence>
<evidence type="ECO:0000256" key="2">
    <source>
        <dbReference type="SAM" id="Coils"/>
    </source>
</evidence>
<dbReference type="STRING" id="1305731.GCA_000934705_02844"/>
<dbReference type="Gene3D" id="1.10.287.470">
    <property type="entry name" value="Helix hairpin bin"/>
    <property type="match status" value="1"/>
</dbReference>
<dbReference type="Pfam" id="PF25967">
    <property type="entry name" value="RND-MFP_C"/>
    <property type="match status" value="1"/>
</dbReference>
<dbReference type="GO" id="GO:0015562">
    <property type="term" value="F:efflux transmembrane transporter activity"/>
    <property type="evidence" value="ECO:0007669"/>
    <property type="project" value="TreeGrafter"/>
</dbReference>
<dbReference type="SUPFAM" id="SSF111369">
    <property type="entry name" value="HlyD-like secretion proteins"/>
    <property type="match status" value="1"/>
</dbReference>
<dbReference type="PATRIC" id="fig|1305731.5.peg.1526"/>
<accession>A0A0P8BAS7</accession>
<protein>
    <submittedName>
        <fullName evidence="6">RND family efflux transporter, MFP subunit</fullName>
    </submittedName>
</protein>
<keyword evidence="3" id="KW-0732">Signal</keyword>
<dbReference type="PANTHER" id="PTHR30469:SF15">
    <property type="entry name" value="HLYD FAMILY OF SECRETION PROTEINS"/>
    <property type="match status" value="1"/>
</dbReference>
<dbReference type="InterPro" id="IPR006143">
    <property type="entry name" value="RND_pump_MFP"/>
</dbReference>
<dbReference type="Gene3D" id="2.40.30.170">
    <property type="match status" value="1"/>
</dbReference>
<keyword evidence="2" id="KW-0175">Coiled coil</keyword>
<dbReference type="EMBL" id="LJZQ01000001">
    <property type="protein sequence ID" value="KPQ30632.1"/>
    <property type="molecule type" value="Genomic_DNA"/>
</dbReference>
<dbReference type="AlphaFoldDB" id="A0A0P8BAS7"/>
<proteinExistence type="inferred from homology"/>
<evidence type="ECO:0000256" key="1">
    <source>
        <dbReference type="ARBA" id="ARBA00009477"/>
    </source>
</evidence>
<comment type="caution">
    <text evidence="6">The sequence shown here is derived from an EMBL/GenBank/DDBJ whole genome shotgun (WGS) entry which is preliminary data.</text>
</comment>
<dbReference type="Pfam" id="PF25973">
    <property type="entry name" value="BSH_CzcB"/>
    <property type="match status" value="1"/>
</dbReference>